<proteinExistence type="predicted"/>
<dbReference type="AlphaFoldDB" id="A0A1I0DCD0"/>
<sequence length="31" mass="3390">MLTDTAIRQAKPKNKPYKIGGSGGLYLLIKN</sequence>
<dbReference type="EMBL" id="FOIA01000019">
    <property type="protein sequence ID" value="SET29977.1"/>
    <property type="molecule type" value="Genomic_DNA"/>
</dbReference>
<dbReference type="OrthoDB" id="7388552at2"/>
<organism evidence="1 2">
    <name type="scientific">Nitrosomonas marina</name>
    <dbReference type="NCBI Taxonomy" id="917"/>
    <lineage>
        <taxon>Bacteria</taxon>
        <taxon>Pseudomonadati</taxon>
        <taxon>Pseudomonadota</taxon>
        <taxon>Betaproteobacteria</taxon>
        <taxon>Nitrosomonadales</taxon>
        <taxon>Nitrosomonadaceae</taxon>
        <taxon>Nitrosomonas</taxon>
    </lineage>
</organism>
<reference evidence="2" key="1">
    <citation type="submission" date="2016-10" db="EMBL/GenBank/DDBJ databases">
        <authorList>
            <person name="Varghese N."/>
            <person name="Submissions S."/>
        </authorList>
    </citation>
    <scope>NUCLEOTIDE SEQUENCE [LARGE SCALE GENOMIC DNA]</scope>
    <source>
        <strain evidence="2">Nm71</strain>
    </source>
</reference>
<dbReference type="InterPro" id="IPR038488">
    <property type="entry name" value="Integrase_DNA-bd_sf"/>
</dbReference>
<dbReference type="Gene3D" id="3.30.160.390">
    <property type="entry name" value="Integrase, DNA-binding domain"/>
    <property type="match status" value="1"/>
</dbReference>
<dbReference type="Proteomes" id="UP000199345">
    <property type="component" value="Unassembled WGS sequence"/>
</dbReference>
<name>A0A1I0DCD0_9PROT</name>
<evidence type="ECO:0000313" key="1">
    <source>
        <dbReference type="EMBL" id="SET29977.1"/>
    </source>
</evidence>
<protein>
    <recommendedName>
        <fullName evidence="3">DUF4102 domain-containing protein</fullName>
    </recommendedName>
</protein>
<evidence type="ECO:0008006" key="3">
    <source>
        <dbReference type="Google" id="ProtNLM"/>
    </source>
</evidence>
<gene>
    <name evidence="1" type="ORF">SAMN05216326_11948</name>
</gene>
<evidence type="ECO:0000313" key="2">
    <source>
        <dbReference type="Proteomes" id="UP000199345"/>
    </source>
</evidence>
<accession>A0A1I0DCD0</accession>
<keyword evidence="2" id="KW-1185">Reference proteome</keyword>